<evidence type="ECO:0000313" key="3">
    <source>
        <dbReference type="Proteomes" id="UP001470230"/>
    </source>
</evidence>
<keyword evidence="1" id="KW-1133">Transmembrane helix</keyword>
<accession>A0ABR2JF11</accession>
<keyword evidence="1" id="KW-0472">Membrane</keyword>
<keyword evidence="1" id="KW-0812">Transmembrane</keyword>
<dbReference type="EMBL" id="JAPFFF010000012">
    <property type="protein sequence ID" value="KAK8875722.1"/>
    <property type="molecule type" value="Genomic_DNA"/>
</dbReference>
<gene>
    <name evidence="2" type="ORF">M9Y10_005897</name>
</gene>
<reference evidence="2 3" key="1">
    <citation type="submission" date="2024-04" db="EMBL/GenBank/DDBJ databases">
        <title>Tritrichomonas musculus Genome.</title>
        <authorList>
            <person name="Alves-Ferreira E."/>
            <person name="Grigg M."/>
            <person name="Lorenzi H."/>
            <person name="Galac M."/>
        </authorList>
    </citation>
    <scope>NUCLEOTIDE SEQUENCE [LARGE SCALE GENOMIC DNA]</scope>
    <source>
        <strain evidence="2 3">EAF2021</strain>
    </source>
</reference>
<comment type="caution">
    <text evidence="2">The sequence shown here is derived from an EMBL/GenBank/DDBJ whole genome shotgun (WGS) entry which is preliminary data.</text>
</comment>
<protein>
    <submittedName>
        <fullName evidence="2">Uncharacterized protein</fullName>
    </submittedName>
</protein>
<evidence type="ECO:0000313" key="2">
    <source>
        <dbReference type="EMBL" id="KAK8875722.1"/>
    </source>
</evidence>
<feature type="transmembrane region" description="Helical" evidence="1">
    <location>
        <begin position="104"/>
        <end position="124"/>
    </location>
</feature>
<evidence type="ECO:0000256" key="1">
    <source>
        <dbReference type="SAM" id="Phobius"/>
    </source>
</evidence>
<feature type="transmembrane region" description="Helical" evidence="1">
    <location>
        <begin position="54"/>
        <end position="74"/>
    </location>
</feature>
<name>A0ABR2JF11_9EUKA</name>
<keyword evidence="3" id="KW-1185">Reference proteome</keyword>
<dbReference type="Proteomes" id="UP001470230">
    <property type="component" value="Unassembled WGS sequence"/>
</dbReference>
<proteinExistence type="predicted"/>
<sequence>MNEQPICFQQTKIPVSADIASDVRNSPLSIDNSSANQKLPIFKNWVSNVNRSRLAVLCILSCSFGALLLMLSAINSNEGSYQNFAGITNVESSNTGEKINFTRILGLIFLSPLLIVFFRLYLFILRPLHKKLAPPDVNIDLEL</sequence>
<organism evidence="2 3">
    <name type="scientific">Tritrichomonas musculus</name>
    <dbReference type="NCBI Taxonomy" id="1915356"/>
    <lineage>
        <taxon>Eukaryota</taxon>
        <taxon>Metamonada</taxon>
        <taxon>Parabasalia</taxon>
        <taxon>Tritrichomonadida</taxon>
        <taxon>Tritrichomonadidae</taxon>
        <taxon>Tritrichomonas</taxon>
    </lineage>
</organism>